<accession>A0A8H5TBA9</accession>
<dbReference type="PANTHER" id="PTHR32387">
    <property type="entry name" value="WU:FJ29H11"/>
    <property type="match status" value="1"/>
</dbReference>
<reference evidence="2 3" key="1">
    <citation type="submission" date="2020-05" db="EMBL/GenBank/DDBJ databases">
        <title>Identification and distribution of gene clusters putatively required for synthesis of sphingolipid metabolism inhibitors in phylogenetically diverse species of the filamentous fungus Fusarium.</title>
        <authorList>
            <person name="Kim H.-S."/>
            <person name="Busman M."/>
            <person name="Brown D.W."/>
            <person name="Divon H."/>
            <person name="Uhlig S."/>
            <person name="Proctor R.H."/>
        </authorList>
    </citation>
    <scope>NUCLEOTIDE SEQUENCE [LARGE SCALE GENOMIC DNA]</scope>
    <source>
        <strain evidence="2 3">NRRL 20693</strain>
    </source>
</reference>
<dbReference type="EMBL" id="JAAGWQ010000107">
    <property type="protein sequence ID" value="KAF5666653.1"/>
    <property type="molecule type" value="Genomic_DNA"/>
</dbReference>
<gene>
    <name evidence="2" type="ORF">FHETE_6152</name>
</gene>
<organism evidence="2 3">
    <name type="scientific">Fusarium heterosporum</name>
    <dbReference type="NCBI Taxonomy" id="42747"/>
    <lineage>
        <taxon>Eukaryota</taxon>
        <taxon>Fungi</taxon>
        <taxon>Dikarya</taxon>
        <taxon>Ascomycota</taxon>
        <taxon>Pezizomycotina</taxon>
        <taxon>Sordariomycetes</taxon>
        <taxon>Hypocreomycetidae</taxon>
        <taxon>Hypocreales</taxon>
        <taxon>Nectriaceae</taxon>
        <taxon>Fusarium</taxon>
        <taxon>Fusarium heterosporum species complex</taxon>
    </lineage>
</organism>
<feature type="compositionally biased region" description="Polar residues" evidence="1">
    <location>
        <begin position="1373"/>
        <end position="1389"/>
    </location>
</feature>
<name>A0A8H5TBA9_FUSHE</name>
<dbReference type="Proteomes" id="UP000567885">
    <property type="component" value="Unassembled WGS sequence"/>
</dbReference>
<comment type="caution">
    <text evidence="2">The sequence shown here is derived from an EMBL/GenBank/DDBJ whole genome shotgun (WGS) entry which is preliminary data.</text>
</comment>
<dbReference type="InterPro" id="IPR052957">
    <property type="entry name" value="Auxin_embryo_med"/>
</dbReference>
<evidence type="ECO:0000256" key="1">
    <source>
        <dbReference type="SAM" id="MobiDB-lite"/>
    </source>
</evidence>
<evidence type="ECO:0000313" key="2">
    <source>
        <dbReference type="EMBL" id="KAF5666653.1"/>
    </source>
</evidence>
<keyword evidence="3" id="KW-1185">Reference proteome</keyword>
<feature type="region of interest" description="Disordered" evidence="1">
    <location>
        <begin position="1260"/>
        <end position="1396"/>
    </location>
</feature>
<feature type="compositionally biased region" description="Acidic residues" evidence="1">
    <location>
        <begin position="1265"/>
        <end position="1277"/>
    </location>
</feature>
<dbReference type="PANTHER" id="PTHR32387:SF0">
    <property type="entry name" value="PROTEIN NO VEIN"/>
    <property type="match status" value="1"/>
</dbReference>
<dbReference type="OrthoDB" id="1262810at2759"/>
<protein>
    <submittedName>
        <fullName evidence="2">Uncharacterized protein</fullName>
    </submittedName>
</protein>
<feature type="compositionally biased region" description="Polar residues" evidence="1">
    <location>
        <begin position="1326"/>
        <end position="1339"/>
    </location>
</feature>
<proteinExistence type="predicted"/>
<sequence>MASAQEAEQIIRELTGGYRLENIVHDSATLLLQSLLGWADEKLPFISESCTNSISFEIHPKHIVVNCNDTNITKDDLEGILKETTVKLSPFALRAAIFRRIVAACERLHVQSGNFSLEFRHNIVNPENGGLRPIWVPLIKNIPDSTTRMAIHFHDHGDGEDVKRLQKTIFSQFENLDGICLLFLRRLQDIKVAFYNENGVLNRSKRFSAKRQGQGKVFLSANHGTKEESNQNQLYHIVREGPVVLAFPLTSQRTPYILEGSICTILPFRKSQYSFHIHANFALDEARQDIRYQSSANDFYHRYLADAFIQAIQDFCDDPNLCYHWPIFLPQQPSISSSFWAKFDASIYEWISKNPILRSRNLKQLRLVTHVAIPADCAKGTDGNLLLDDPKTDPFVSEHYTKETITRLEQYGLCVLGVHQFIDLIALDLESDRSKMRDETTKSGWHSAVAVFLSNHLNKGCCARKIRSLTLIPLTDGKWTSLASGPVVLTSTFSAVIPQTLGLRVVRPPASRNPERYQLFKDLGATDSRTHEVENLIFERFKTSESLPLAEVKSYLHYLYLTRTNFKDGSQGQGKGLKVLTTDLKLKDPYIESVYLPGTDHPWDPERLLAPRGEIQVPSFSILHSGISCDAPGDTITVRLGWKRWLCDFCGVRQCISYLASDNENLSDHFLHVFNHVPESFLEMLNYICLQEPEKLREHPKLVSKIKNLPVDRLCKTRIPLALQDTWLPVSHLKSSVRLYMELPNMFPFLDIEEGDVPLLFGGRYLPMAHHLSIGKTEDVDFFLKILSYIGKTCPGPISTNQASQLINLYLKFFELSSALFGRAEIVAKIREFFNDFGVLVPHDTRPTWTSLASCVWKGPPDMMTTHSLRVLYANMTPLPDDRAKVEQLLHGLLEIRNATVEDLMTELKSLSDLKCGDTGRILGVYRYLNDELDITPEVRASFQEIPLIFAKKQGSMGWFKISDCVWSTAVKIHSKANLAESYGELKKLFVDKLGVESSLLRITYDELKQSPQCSVKEIKDTIELFNSYLSTRASTLDPEPLKKAKIFPVKYLNGTVALESLDVDFIIRDEFRCSDKFQGRLNLLDFGDRETRRLKPLFGWLQIQDRYSSRRIEELTSIPNDVKSIMSSETRYFRRRYFHILRLAAAFDSPRFLSDPFLLLKQNGYSLEQQHSKTSCQHLNEHAQKLIIYVPKKPKAKQICFSSAFPRRLAAWLMEHPKTHKSEEVDFEMVNALTSIIGSGFSVIDEIFYDLGISNITLKHPDGSEEAEETWSDTEDDVRVKDNTQDDDSDSDSCVTKGEGEESDPGFETANDHLGADTDSEDSSKGSSTLSRTASPTPGGSDRSELPDLKTTLPLRQFNTSGEGDPEDHESSPGQVQTVDKVGNNNDPKLQEDEK</sequence>
<evidence type="ECO:0000313" key="3">
    <source>
        <dbReference type="Proteomes" id="UP000567885"/>
    </source>
</evidence>